<evidence type="ECO:0000313" key="4">
    <source>
        <dbReference type="Proteomes" id="UP000181909"/>
    </source>
</evidence>
<feature type="transmembrane region" description="Helical" evidence="2">
    <location>
        <begin position="36"/>
        <end position="52"/>
    </location>
</feature>
<feature type="transmembrane region" description="Helical" evidence="2">
    <location>
        <begin position="72"/>
        <end position="93"/>
    </location>
</feature>
<evidence type="ECO:0000256" key="2">
    <source>
        <dbReference type="SAM" id="Phobius"/>
    </source>
</evidence>
<accession>A0A1K1YEF0</accession>
<reference evidence="3 4" key="1">
    <citation type="submission" date="2016-11" db="EMBL/GenBank/DDBJ databases">
        <authorList>
            <person name="Jaros S."/>
            <person name="Januszkiewicz K."/>
            <person name="Wedrychowicz H."/>
        </authorList>
    </citation>
    <scope>NUCLEOTIDE SEQUENCE [LARGE SCALE GENOMIC DNA]</scope>
    <source>
        <strain evidence="3 4">OK807</strain>
    </source>
</reference>
<proteinExistence type="predicted"/>
<keyword evidence="2" id="KW-1133">Transmembrane helix</keyword>
<dbReference type="EMBL" id="FPJO01000004">
    <property type="protein sequence ID" value="SFX59725.1"/>
    <property type="molecule type" value="Genomic_DNA"/>
</dbReference>
<name>A0A1K1YEF0_STRAR</name>
<keyword evidence="2" id="KW-0472">Membrane</keyword>
<protein>
    <submittedName>
        <fullName evidence="3">Uncharacterized protein</fullName>
    </submittedName>
</protein>
<sequence length="140" mass="14735">MVSAGRRLASRPDRAKTWAVNDNEESEDLKGGPGHIVLPAVVFAVPVLKLVWTLGGGGEASEALVAMEPSKLVVGAFHGLWWGVTVALVSYVLRLDVIVEYRTGSAAAAGAPAPHPPADSNAARTPRGWPPCCRPGWCFP</sequence>
<evidence type="ECO:0000256" key="1">
    <source>
        <dbReference type="SAM" id="MobiDB-lite"/>
    </source>
</evidence>
<feature type="region of interest" description="Disordered" evidence="1">
    <location>
        <begin position="108"/>
        <end position="127"/>
    </location>
</feature>
<evidence type="ECO:0000313" key="3">
    <source>
        <dbReference type="EMBL" id="SFX59725.1"/>
    </source>
</evidence>
<dbReference type="STRING" id="1893.SAMN02787144_1004227"/>
<dbReference type="AlphaFoldDB" id="A0A1K1YEF0"/>
<dbReference type="Proteomes" id="UP000181909">
    <property type="component" value="Unassembled WGS sequence"/>
</dbReference>
<organism evidence="3 4">
    <name type="scientific">Streptomyces atratus</name>
    <dbReference type="NCBI Taxonomy" id="1893"/>
    <lineage>
        <taxon>Bacteria</taxon>
        <taxon>Bacillati</taxon>
        <taxon>Actinomycetota</taxon>
        <taxon>Actinomycetes</taxon>
        <taxon>Kitasatosporales</taxon>
        <taxon>Streptomycetaceae</taxon>
        <taxon>Streptomyces</taxon>
    </lineage>
</organism>
<gene>
    <name evidence="3" type="ORF">SAMN02787144_1004227</name>
</gene>
<keyword evidence="2" id="KW-0812">Transmembrane</keyword>